<dbReference type="OrthoDB" id="4131546at2"/>
<dbReference type="InterPro" id="IPR036390">
    <property type="entry name" value="WH_DNA-bd_sf"/>
</dbReference>
<dbReference type="PANTHER" id="PTHR30346">
    <property type="entry name" value="TRANSCRIPTIONAL DUAL REGULATOR HCAR-RELATED"/>
    <property type="match status" value="1"/>
</dbReference>
<dbReference type="SUPFAM" id="SSF53850">
    <property type="entry name" value="Periplasmic binding protein-like II"/>
    <property type="match status" value="1"/>
</dbReference>
<evidence type="ECO:0000259" key="5">
    <source>
        <dbReference type="PROSITE" id="PS50931"/>
    </source>
</evidence>
<dbReference type="InterPro" id="IPR036388">
    <property type="entry name" value="WH-like_DNA-bd_sf"/>
</dbReference>
<dbReference type="CDD" id="cd00090">
    <property type="entry name" value="HTH_ARSR"/>
    <property type="match status" value="1"/>
</dbReference>
<comment type="caution">
    <text evidence="6">The sequence shown here is derived from an EMBL/GenBank/DDBJ whole genome shotgun (WGS) entry which is preliminary data.</text>
</comment>
<name>A0A3E0HEH0_9PSEU</name>
<dbReference type="InterPro" id="IPR011991">
    <property type="entry name" value="ArsR-like_HTH"/>
</dbReference>
<feature type="domain" description="HTH lysR-type" evidence="5">
    <location>
        <begin position="2"/>
        <end position="59"/>
    </location>
</feature>
<dbReference type="Gene3D" id="3.40.190.10">
    <property type="entry name" value="Periplasmic binding protein-like II"/>
    <property type="match status" value="2"/>
</dbReference>
<dbReference type="PANTHER" id="PTHR30346:SF29">
    <property type="entry name" value="LYSR SUBSTRATE-BINDING"/>
    <property type="match status" value="1"/>
</dbReference>
<dbReference type="GO" id="GO:0003700">
    <property type="term" value="F:DNA-binding transcription factor activity"/>
    <property type="evidence" value="ECO:0007669"/>
    <property type="project" value="InterPro"/>
</dbReference>
<keyword evidence="2" id="KW-0805">Transcription regulation</keyword>
<dbReference type="Proteomes" id="UP000256269">
    <property type="component" value="Unassembled WGS sequence"/>
</dbReference>
<gene>
    <name evidence="6" type="ORF">BCF44_109140</name>
</gene>
<dbReference type="EMBL" id="QUNO01000009">
    <property type="protein sequence ID" value="REH43597.1"/>
    <property type="molecule type" value="Genomic_DNA"/>
</dbReference>
<evidence type="ECO:0000256" key="1">
    <source>
        <dbReference type="ARBA" id="ARBA00009437"/>
    </source>
</evidence>
<dbReference type="Gene3D" id="1.10.10.10">
    <property type="entry name" value="Winged helix-like DNA-binding domain superfamily/Winged helix DNA-binding domain"/>
    <property type="match status" value="1"/>
</dbReference>
<dbReference type="InterPro" id="IPR000847">
    <property type="entry name" value="LysR_HTH_N"/>
</dbReference>
<dbReference type="AlphaFoldDB" id="A0A3E0HEH0"/>
<evidence type="ECO:0000256" key="2">
    <source>
        <dbReference type="ARBA" id="ARBA00023015"/>
    </source>
</evidence>
<reference evidence="6 7" key="1">
    <citation type="submission" date="2018-08" db="EMBL/GenBank/DDBJ databases">
        <title>Genomic Encyclopedia of Archaeal and Bacterial Type Strains, Phase II (KMG-II): from individual species to whole genera.</title>
        <authorList>
            <person name="Goeker M."/>
        </authorList>
    </citation>
    <scope>NUCLEOTIDE SEQUENCE [LARGE SCALE GENOMIC DNA]</scope>
    <source>
        <strain evidence="6 7">DSM 45791</strain>
    </source>
</reference>
<evidence type="ECO:0000256" key="4">
    <source>
        <dbReference type="ARBA" id="ARBA00023163"/>
    </source>
</evidence>
<organism evidence="6 7">
    <name type="scientific">Kutzneria buriramensis</name>
    <dbReference type="NCBI Taxonomy" id="1045776"/>
    <lineage>
        <taxon>Bacteria</taxon>
        <taxon>Bacillati</taxon>
        <taxon>Actinomycetota</taxon>
        <taxon>Actinomycetes</taxon>
        <taxon>Pseudonocardiales</taxon>
        <taxon>Pseudonocardiaceae</taxon>
        <taxon>Kutzneria</taxon>
    </lineage>
</organism>
<keyword evidence="4" id="KW-0804">Transcription</keyword>
<evidence type="ECO:0000313" key="6">
    <source>
        <dbReference type="EMBL" id="REH43597.1"/>
    </source>
</evidence>
<dbReference type="SUPFAM" id="SSF46785">
    <property type="entry name" value="Winged helix' DNA-binding domain"/>
    <property type="match status" value="1"/>
</dbReference>
<protein>
    <submittedName>
        <fullName evidence="6">DNA-binding transcriptional LysR family regulator</fullName>
    </submittedName>
</protein>
<sequence length="296" mass="31458">MIDVRRLKLLHELAQQGTVAATADALQLTGPAVSQQLAVLEREAGVPLLEKRGRNVVLTAAGRLLVSHADIILGDVSAAESALAALKANGSGTVRIAAFATAARTLVAPIWTDVPGVQLRLVDAEPDAATSLLHQTIDIAIVHSYTLLPRPTPANCEVHELLEEPVLFAVSPKTAAQKHLVEGQKVRLTRFADERWLAPTKEFSCHEMIQRACGAAGFVPDIVAEASDFAVLVALVAAGAGVALVPRMAIPDGHEPVSLHPLAVPVTRKIYALTRMGSARRPDIRAVLERLRASTD</sequence>
<accession>A0A3E0HEH0</accession>
<evidence type="ECO:0000313" key="7">
    <source>
        <dbReference type="Proteomes" id="UP000256269"/>
    </source>
</evidence>
<dbReference type="InterPro" id="IPR005119">
    <property type="entry name" value="LysR_subst-bd"/>
</dbReference>
<dbReference type="Pfam" id="PF00126">
    <property type="entry name" value="HTH_1"/>
    <property type="match status" value="1"/>
</dbReference>
<dbReference type="Pfam" id="PF03466">
    <property type="entry name" value="LysR_substrate"/>
    <property type="match status" value="1"/>
</dbReference>
<proteinExistence type="inferred from homology"/>
<keyword evidence="7" id="KW-1185">Reference proteome</keyword>
<comment type="similarity">
    <text evidence="1">Belongs to the LysR transcriptional regulatory family.</text>
</comment>
<keyword evidence="3 6" id="KW-0238">DNA-binding</keyword>
<dbReference type="PROSITE" id="PS50931">
    <property type="entry name" value="HTH_LYSR"/>
    <property type="match status" value="1"/>
</dbReference>
<evidence type="ECO:0000256" key="3">
    <source>
        <dbReference type="ARBA" id="ARBA00023125"/>
    </source>
</evidence>
<dbReference type="GO" id="GO:0003677">
    <property type="term" value="F:DNA binding"/>
    <property type="evidence" value="ECO:0007669"/>
    <property type="project" value="UniProtKB-KW"/>
</dbReference>
<dbReference type="GO" id="GO:0032993">
    <property type="term" value="C:protein-DNA complex"/>
    <property type="evidence" value="ECO:0007669"/>
    <property type="project" value="TreeGrafter"/>
</dbReference>